<dbReference type="DNASU" id="5303509"/>
<feature type="chain" id="PRO_5001666769" description="Lipoprotein" evidence="1">
    <location>
        <begin position="23"/>
        <end position="224"/>
    </location>
</feature>
<proteinExistence type="predicted"/>
<dbReference type="PATRIC" id="fig|1339352.3.peg.736"/>
<keyword evidence="1" id="KW-0732">Signal</keyword>
<dbReference type="GeneID" id="5303509"/>
<gene>
    <name evidence="2" type="ORF">M099_0763</name>
</gene>
<feature type="signal peptide" evidence="1">
    <location>
        <begin position="1"/>
        <end position="22"/>
    </location>
</feature>
<sequence length="224" mass="24791">MNCMKGACCTLLSLLFSLTVSSGCKEKDMSMKMNEPHNIKGVISYKRSFGDLNDTHLSVAKKIGIRPLASRSEAEGLGGKLVQIKPCERYAMDSLTHSIPFLIPQASALLDTIGANFLDSLSCKGLNPNQIIVTSVLRTADDVKRLRRRNGNASANSAHAFGTTFDVSYRRFCKVEDPDGRPMQDVSPDTLKLVLAEVLRDLRKSDKCYIKYELKQGCFHITAR</sequence>
<dbReference type="AlphaFoldDB" id="A0A069SMN3"/>
<accession>A0A069SMN3</accession>
<dbReference type="InterPro" id="IPR043769">
    <property type="entry name" value="DUF5715"/>
</dbReference>
<organism evidence="2 3">
    <name type="scientific">Phocaeicola vulgatus str. 3975 RP4</name>
    <dbReference type="NCBI Taxonomy" id="1339352"/>
    <lineage>
        <taxon>Bacteria</taxon>
        <taxon>Pseudomonadati</taxon>
        <taxon>Bacteroidota</taxon>
        <taxon>Bacteroidia</taxon>
        <taxon>Bacteroidales</taxon>
        <taxon>Bacteroidaceae</taxon>
        <taxon>Phocaeicola</taxon>
    </lineage>
</organism>
<comment type="caution">
    <text evidence="2">The sequence shown here is derived from an EMBL/GenBank/DDBJ whole genome shotgun (WGS) entry which is preliminary data.</text>
</comment>
<dbReference type="RefSeq" id="WP_005848222.1">
    <property type="nucleotide sequence ID" value="NZ_JNHM01000012.1"/>
</dbReference>
<evidence type="ECO:0000313" key="3">
    <source>
        <dbReference type="Proteomes" id="UP000027661"/>
    </source>
</evidence>
<dbReference type="Pfam" id="PF18979">
    <property type="entry name" value="DUF5715"/>
    <property type="match status" value="1"/>
</dbReference>
<name>A0A069SMN3_PHOVU</name>
<dbReference type="Proteomes" id="UP000027661">
    <property type="component" value="Unassembled WGS sequence"/>
</dbReference>
<evidence type="ECO:0000256" key="1">
    <source>
        <dbReference type="SAM" id="SignalP"/>
    </source>
</evidence>
<reference evidence="2 3" key="1">
    <citation type="submission" date="2014-04" db="EMBL/GenBank/DDBJ databases">
        <authorList>
            <person name="Sears C."/>
            <person name="Carroll K."/>
            <person name="Sack B.R."/>
            <person name="Qadri F."/>
            <person name="Myers L.L."/>
            <person name="Chung G.-T."/>
            <person name="Escheverria P."/>
            <person name="Fraser C.M."/>
            <person name="Sadzewicz L."/>
            <person name="Shefchek K.A."/>
            <person name="Tallon L."/>
            <person name="Das S.P."/>
            <person name="Daugherty S."/>
            <person name="Mongodin E.F."/>
        </authorList>
    </citation>
    <scope>NUCLEOTIDE SEQUENCE [LARGE SCALE GENOMIC DNA]</scope>
    <source>
        <strain evidence="2 3">3975 RP4</strain>
    </source>
</reference>
<evidence type="ECO:0000313" key="2">
    <source>
        <dbReference type="EMBL" id="KDS55468.1"/>
    </source>
</evidence>
<dbReference type="PROSITE" id="PS51257">
    <property type="entry name" value="PROKAR_LIPOPROTEIN"/>
    <property type="match status" value="1"/>
</dbReference>
<protein>
    <recommendedName>
        <fullName evidence="4">Lipoprotein</fullName>
    </recommendedName>
</protein>
<dbReference type="EMBL" id="JNHM01000012">
    <property type="protein sequence ID" value="KDS55468.1"/>
    <property type="molecule type" value="Genomic_DNA"/>
</dbReference>
<evidence type="ECO:0008006" key="4">
    <source>
        <dbReference type="Google" id="ProtNLM"/>
    </source>
</evidence>